<sequence>MTPKIMPHHLQQPLPKPTTVHRTSGQADHRFKQMLTHSIDEQSELKISKHAEQRLLDRGIDVAGETWNEIHSKIKEAKQKGVTDSLVLTNEAAFVVSAQNETVITAMDREEAATQLFTNINGAIVINN</sequence>
<proteinExistence type="predicted"/>
<evidence type="ECO:0000313" key="2">
    <source>
        <dbReference type="EMBL" id="MCR6096047.1"/>
    </source>
</evidence>
<dbReference type="Proteomes" id="UP001057753">
    <property type="component" value="Unassembled WGS sequence"/>
</dbReference>
<organism evidence="2 3">
    <name type="scientific">Salipaludibacillus agaradhaerens</name>
    <name type="common">Bacillus agaradhaerens</name>
    <dbReference type="NCBI Taxonomy" id="76935"/>
    <lineage>
        <taxon>Bacteria</taxon>
        <taxon>Bacillati</taxon>
        <taxon>Bacillota</taxon>
        <taxon>Bacilli</taxon>
        <taxon>Bacillales</taxon>
        <taxon>Bacillaceae</taxon>
    </lineage>
</organism>
<gene>
    <name evidence="2" type="ORF">HXA33_05760</name>
</gene>
<accession>A0A9Q4FYE1</accession>
<dbReference type="EMBL" id="JABXYM010000001">
    <property type="protein sequence ID" value="MCR6096047.1"/>
    <property type="molecule type" value="Genomic_DNA"/>
</dbReference>
<comment type="caution">
    <text evidence="2">The sequence shown here is derived from an EMBL/GenBank/DDBJ whole genome shotgun (WGS) entry which is preliminary data.</text>
</comment>
<name>A0A9Q4FYE1_SALAG</name>
<dbReference type="OrthoDB" id="165650at2"/>
<keyword evidence="2" id="KW-0969">Cilium</keyword>
<evidence type="ECO:0000313" key="3">
    <source>
        <dbReference type="Proteomes" id="UP001057753"/>
    </source>
</evidence>
<dbReference type="Pfam" id="PF12611">
    <property type="entry name" value="Flagellar_put"/>
    <property type="match status" value="1"/>
</dbReference>
<reference evidence="2" key="1">
    <citation type="submission" date="2020-06" db="EMBL/GenBank/DDBJ databases">
        <title>Insight into the genomes of haloalkaliphilic bacilli from Kenyan soda lakes.</title>
        <authorList>
            <person name="Mwirichia R."/>
            <person name="Villamizar G.C."/>
            <person name="Poehlein A."/>
            <person name="Mugweru J."/>
            <person name="Kipnyargis A."/>
            <person name="Kiplimo D."/>
            <person name="Orwa P."/>
            <person name="Daniel R."/>
        </authorList>
    </citation>
    <scope>NUCLEOTIDE SEQUENCE</scope>
    <source>
        <strain evidence="2">B1096_S55</strain>
    </source>
</reference>
<keyword evidence="3" id="KW-1185">Reference proteome</keyword>
<dbReference type="InterPro" id="IPR013367">
    <property type="entry name" value="Flagellar_put"/>
</dbReference>
<protein>
    <submittedName>
        <fullName evidence="2">Flagellar protein</fullName>
    </submittedName>
</protein>
<evidence type="ECO:0000256" key="1">
    <source>
        <dbReference type="SAM" id="MobiDB-lite"/>
    </source>
</evidence>
<dbReference type="RefSeq" id="WP_078576317.1">
    <property type="nucleotide sequence ID" value="NZ_JABXYM010000001.1"/>
</dbReference>
<keyword evidence="2" id="KW-0966">Cell projection</keyword>
<feature type="region of interest" description="Disordered" evidence="1">
    <location>
        <begin position="1"/>
        <end position="22"/>
    </location>
</feature>
<keyword evidence="2" id="KW-0282">Flagellum</keyword>
<dbReference type="NCBIfam" id="TIGR02530">
    <property type="entry name" value="flg_new"/>
    <property type="match status" value="1"/>
</dbReference>
<dbReference type="AlphaFoldDB" id="A0A9Q4FYE1"/>